<dbReference type="Gene3D" id="3.40.50.11840">
    <property type="entry name" value="Diphthamide synthesis DPH1/DPH2 domain 1"/>
    <property type="match status" value="1"/>
</dbReference>
<dbReference type="SFLD" id="SFLDS00032">
    <property type="entry name" value="Radical_SAM_3-amino-3-carboxyp"/>
    <property type="match status" value="1"/>
</dbReference>
<sequence>MSEATAVPPALSTTQDTELDFAKVKDGSGEYSRARFGPHYMNREEISPEALRHDIAEYYSLEKLTVYLSETGENDKRRFTKIALQFPDELVADSPIIAQALQESLNNEDESNEQQIWILADTSYSPCCIDEVAAEHVSADIVVHFGEACLNPVEKISSAYVFGKSYLDIEKTVKSFTNTYSEKQKKICLMADVPYSHHLPELYRLLKKEYSGLIYTDVDFAKCGPNSTVIDKYEKDKGGSDEKSLRMFDVSRILRGVPSKYIEKHDGEDYAQITQDYDLFYIGAPADPKLLLLSTKFSEVTTVDPVFLETSHGTAPSLSRRYRFMMVARNASTIGILVNTLSLQNTRVLLNKVVKWIRNAGKKHYMFVVGKPNVAKLANFDTIDVWCVLGCGQSGIIIDSYGEYFKPIITPYELELALKPEVTWTGKWVTDFEETLKQDIHNSENEEDKEQTENTISDDDNDDDDEYAPEFDPVTGKLVSSRPLRQLKHLEIELAEQKSIQSSGDSTELSKRFTSALSIGNTVSTSALHLQNRSWTGLGSDYKNQEENGEYSGEGATLEEGRTGIARDYHIDGDTKKD</sequence>
<comment type="function">
    <text evidence="9">Required for the first step of diphthamide biosynthesis, a post-translational modification of histidine which occurs in elongation factor 2. DPH1 and DPH2 transfer a 3-amino-3-carboxypropyl (ACP) group from S-adenosyl-L-methionine (SAM) to a histidine residue, the reaction is assisted by a reduction system comprising DPH3 and a NADH-dependent reductase. Facilitates the reduction of the catalytic iron-sulfur cluster found in the DPH1 subunit.</text>
</comment>
<accession>A0A875S805</accession>
<feature type="region of interest" description="Disordered" evidence="10">
    <location>
        <begin position="440"/>
        <end position="476"/>
    </location>
</feature>
<evidence type="ECO:0000256" key="5">
    <source>
        <dbReference type="ARBA" id="ARBA00023004"/>
    </source>
</evidence>
<dbReference type="GO" id="GO:0005737">
    <property type="term" value="C:cytoplasm"/>
    <property type="evidence" value="ECO:0007669"/>
    <property type="project" value="UniProtKB-SubCell"/>
</dbReference>
<dbReference type="Proteomes" id="UP000662931">
    <property type="component" value="Chromosome 4"/>
</dbReference>
<dbReference type="UniPathway" id="UPA00559"/>
<evidence type="ECO:0000256" key="9">
    <source>
        <dbReference type="RuleBase" id="RU364133"/>
    </source>
</evidence>
<feature type="region of interest" description="Disordered" evidence="10">
    <location>
        <begin position="533"/>
        <end position="578"/>
    </location>
</feature>
<dbReference type="InterPro" id="IPR010014">
    <property type="entry name" value="DHP2"/>
</dbReference>
<dbReference type="Pfam" id="PF01866">
    <property type="entry name" value="Diphthamide_syn"/>
    <property type="match status" value="1"/>
</dbReference>
<dbReference type="SFLD" id="SFLDF00408">
    <property type="entry name" value="Diphthamide_biosynthesis_famil"/>
    <property type="match status" value="1"/>
</dbReference>
<dbReference type="EMBL" id="CP064815">
    <property type="protein sequence ID" value="QPG76385.1"/>
    <property type="molecule type" value="Genomic_DNA"/>
</dbReference>
<evidence type="ECO:0000256" key="10">
    <source>
        <dbReference type="SAM" id="MobiDB-lite"/>
    </source>
</evidence>
<comment type="subunit">
    <text evidence="7">Component of the 2-(3-amino-3-carboxypropyl)histidine synthase complex composed of DPH1, DPH2, DPH3 and a NADH-dependent reductase, predominantly CBR1.</text>
</comment>
<evidence type="ECO:0000256" key="1">
    <source>
        <dbReference type="ARBA" id="ARBA00001966"/>
    </source>
</evidence>
<evidence type="ECO:0000256" key="8">
    <source>
        <dbReference type="ARBA" id="ARBA00054092"/>
    </source>
</evidence>
<proteinExistence type="inferred from homology"/>
<evidence type="ECO:0000256" key="7">
    <source>
        <dbReference type="ARBA" id="ARBA00034128"/>
    </source>
</evidence>
<protein>
    <recommendedName>
        <fullName evidence="9">2-(3-amino-3-carboxypropyl)histidine synthase subunit 2</fullName>
    </recommendedName>
</protein>
<evidence type="ECO:0000313" key="11">
    <source>
        <dbReference type="EMBL" id="QPG76385.1"/>
    </source>
</evidence>
<dbReference type="GeneID" id="62197174"/>
<dbReference type="NCBIfam" id="TIGR00272">
    <property type="entry name" value="DPH2"/>
    <property type="match status" value="1"/>
</dbReference>
<dbReference type="FunFam" id="3.40.50.11860:FF:000001">
    <property type="entry name" value="2-(3-amino-3-carboxypropyl)histidine synthase subunit 2"/>
    <property type="match status" value="1"/>
</dbReference>
<keyword evidence="4 9" id="KW-0479">Metal-binding</keyword>
<dbReference type="PANTHER" id="PTHR10762">
    <property type="entry name" value="DIPHTHAMIDE BIOSYNTHESIS PROTEIN"/>
    <property type="match status" value="1"/>
</dbReference>
<keyword evidence="12" id="KW-1185">Reference proteome</keyword>
<evidence type="ECO:0000256" key="6">
    <source>
        <dbReference type="ARBA" id="ARBA00023014"/>
    </source>
</evidence>
<gene>
    <name evidence="11" type="ORF">FOA43_003774</name>
</gene>
<dbReference type="SFLD" id="SFLDG01121">
    <property type="entry name" value="Diphthamide_biosynthesis"/>
    <property type="match status" value="1"/>
</dbReference>
<dbReference type="OrthoDB" id="449241at2759"/>
<feature type="compositionally biased region" description="Basic and acidic residues" evidence="10">
    <location>
        <begin position="559"/>
        <end position="578"/>
    </location>
</feature>
<dbReference type="InterPro" id="IPR016435">
    <property type="entry name" value="DPH1/DPH2"/>
</dbReference>
<dbReference type="GO" id="GO:0090560">
    <property type="term" value="F:2-(3-amino-3-carboxypropyl)histidine synthase activity"/>
    <property type="evidence" value="ECO:0007669"/>
    <property type="project" value="InterPro"/>
</dbReference>
<comment type="similarity">
    <text evidence="3 9">Belongs to the DPH1/DPH2 family. DPH2 subfamily.</text>
</comment>
<comment type="function">
    <text evidence="8">Required for the first step of diphthamide biosynthesis, a post-translational modification of histidine which occurs in elongation factor 2. DPH1 and DPH2 transfer a 3-amino-3-carboxypropyl (ACP) group from S-adenosyl-L-methionine (SAM) to a histidine residue, the reaction is assisted by a reduction system comprising DPH3 and a NADH-dependent reductase, predominantly CBR1. Facilitates the reduction of the catalytic iron-sulfur cluster found in the DPH1 subunit.</text>
</comment>
<dbReference type="KEGG" id="bnn:FOA43_003774"/>
<dbReference type="GO" id="GO:0051536">
    <property type="term" value="F:iron-sulfur cluster binding"/>
    <property type="evidence" value="ECO:0007669"/>
    <property type="project" value="UniProtKB-KW"/>
</dbReference>
<keyword evidence="9" id="KW-0963">Cytoplasm</keyword>
<comment type="cofactor">
    <cofactor evidence="1">
        <name>[4Fe-4S] cluster</name>
        <dbReference type="ChEBI" id="CHEBI:49883"/>
    </cofactor>
</comment>
<dbReference type="RefSeq" id="XP_038779950.1">
    <property type="nucleotide sequence ID" value="XM_038924022.1"/>
</dbReference>
<comment type="subcellular location">
    <subcellularLocation>
        <location evidence="9">Cytoplasm</location>
    </subcellularLocation>
</comment>
<dbReference type="PANTHER" id="PTHR10762:SF2">
    <property type="entry name" value="2-(3-AMINO-3-CARBOXYPROPYL)HISTIDINE SYNTHASE SUBUNIT 2"/>
    <property type="match status" value="1"/>
</dbReference>
<reference evidence="11" key="1">
    <citation type="submission" date="2020-10" db="EMBL/GenBank/DDBJ databases">
        <authorList>
            <person name="Roach M.J.R."/>
        </authorList>
    </citation>
    <scope>NUCLEOTIDE SEQUENCE</scope>
    <source>
        <strain evidence="11">CBS 1945</strain>
    </source>
</reference>
<evidence type="ECO:0000256" key="2">
    <source>
        <dbReference type="ARBA" id="ARBA00005156"/>
    </source>
</evidence>
<dbReference type="InterPro" id="IPR042263">
    <property type="entry name" value="DPH1/DPH2_1"/>
</dbReference>
<evidence type="ECO:0000313" key="12">
    <source>
        <dbReference type="Proteomes" id="UP000662931"/>
    </source>
</evidence>
<keyword evidence="5 9" id="KW-0408">Iron</keyword>
<feature type="compositionally biased region" description="Acidic residues" evidence="10">
    <location>
        <begin position="445"/>
        <end position="469"/>
    </location>
</feature>
<dbReference type="NCBIfam" id="TIGR00322">
    <property type="entry name" value="diphth2_R"/>
    <property type="match status" value="1"/>
</dbReference>
<keyword evidence="6 9" id="KW-0411">Iron-sulfur</keyword>
<evidence type="ECO:0000256" key="4">
    <source>
        <dbReference type="ARBA" id="ARBA00022723"/>
    </source>
</evidence>
<organism evidence="11 12">
    <name type="scientific">Eeniella nana</name>
    <name type="common">Yeast</name>
    <name type="synonym">Brettanomyces nanus</name>
    <dbReference type="NCBI Taxonomy" id="13502"/>
    <lineage>
        <taxon>Eukaryota</taxon>
        <taxon>Fungi</taxon>
        <taxon>Dikarya</taxon>
        <taxon>Ascomycota</taxon>
        <taxon>Saccharomycotina</taxon>
        <taxon>Pichiomycetes</taxon>
        <taxon>Pichiales</taxon>
        <taxon>Pichiaceae</taxon>
        <taxon>Brettanomyces</taxon>
    </lineage>
</organism>
<name>A0A875S805_EENNA</name>
<comment type="pathway">
    <text evidence="2 9">Protein modification; peptidyl-diphthamide biosynthesis.</text>
</comment>
<evidence type="ECO:0000256" key="3">
    <source>
        <dbReference type="ARBA" id="ARBA00006179"/>
    </source>
</evidence>
<dbReference type="GO" id="GO:0017183">
    <property type="term" value="P:protein histidyl modification to diphthamide"/>
    <property type="evidence" value="ECO:0007669"/>
    <property type="project" value="UniProtKB-UniPathway"/>
</dbReference>
<dbReference type="GO" id="GO:0046872">
    <property type="term" value="F:metal ion binding"/>
    <property type="evidence" value="ECO:0007669"/>
    <property type="project" value="UniProtKB-KW"/>
</dbReference>
<dbReference type="Gene3D" id="3.40.50.11860">
    <property type="entry name" value="Diphthamide synthesis DPH1/DPH2 domain 3"/>
    <property type="match status" value="1"/>
</dbReference>
<dbReference type="InterPro" id="IPR042265">
    <property type="entry name" value="DPH1/DPH2_3"/>
</dbReference>
<dbReference type="AlphaFoldDB" id="A0A875S805"/>